<dbReference type="InterPro" id="IPR003959">
    <property type="entry name" value="ATPase_AAA_core"/>
</dbReference>
<evidence type="ECO:0000313" key="3">
    <source>
        <dbReference type="Proteomes" id="UP001189429"/>
    </source>
</evidence>
<dbReference type="EMBL" id="CAUYUJ010016769">
    <property type="protein sequence ID" value="CAK0868654.1"/>
    <property type="molecule type" value="Genomic_DNA"/>
</dbReference>
<keyword evidence="3" id="KW-1185">Reference proteome</keyword>
<dbReference type="Proteomes" id="UP001189429">
    <property type="component" value="Unassembled WGS sequence"/>
</dbReference>
<evidence type="ECO:0000313" key="2">
    <source>
        <dbReference type="EMBL" id="CAK0868654.1"/>
    </source>
</evidence>
<dbReference type="SMART" id="SM00382">
    <property type="entry name" value="AAA"/>
    <property type="match status" value="1"/>
</dbReference>
<dbReference type="SUPFAM" id="SSF52540">
    <property type="entry name" value="P-loop containing nucleoside triphosphate hydrolases"/>
    <property type="match status" value="1"/>
</dbReference>
<sequence>MPGSAATTTPTAASQRPGLAPPMAAGGAACAAVAVEAWRGRVLESVGGLDGVLDTLLRNLALLLEGGKGAVRGVILHGPPGSGKSHLAGALAAAAAGAPCAVCGPVDVSAALSGSARTVQSLCGALAGATRGARRAAEGGAAAVVVVLERAEALCAVGEEDEGRGTRLELVSVVIDLLLAELRLWRDESLPAVLLVPWAAKASVPSEFLGGLFDRIALPVPLSRAQRRAVLAASSRELPIADREAVLDREAG</sequence>
<dbReference type="Gene3D" id="3.40.50.300">
    <property type="entry name" value="P-loop containing nucleotide triphosphate hydrolases"/>
    <property type="match status" value="1"/>
</dbReference>
<name>A0ABN9V6X1_9DINO</name>
<gene>
    <name evidence="2" type="ORF">PCOR1329_LOCUS55241</name>
</gene>
<comment type="caution">
    <text evidence="2">The sequence shown here is derived from an EMBL/GenBank/DDBJ whole genome shotgun (WGS) entry which is preliminary data.</text>
</comment>
<organism evidence="2 3">
    <name type="scientific">Prorocentrum cordatum</name>
    <dbReference type="NCBI Taxonomy" id="2364126"/>
    <lineage>
        <taxon>Eukaryota</taxon>
        <taxon>Sar</taxon>
        <taxon>Alveolata</taxon>
        <taxon>Dinophyceae</taxon>
        <taxon>Prorocentrales</taxon>
        <taxon>Prorocentraceae</taxon>
        <taxon>Prorocentrum</taxon>
    </lineage>
</organism>
<protein>
    <recommendedName>
        <fullName evidence="1">AAA+ ATPase domain-containing protein</fullName>
    </recommendedName>
</protein>
<evidence type="ECO:0000259" key="1">
    <source>
        <dbReference type="SMART" id="SM00382"/>
    </source>
</evidence>
<dbReference type="Pfam" id="PF00004">
    <property type="entry name" value="AAA"/>
    <property type="match status" value="1"/>
</dbReference>
<proteinExistence type="predicted"/>
<dbReference type="InterPro" id="IPR003593">
    <property type="entry name" value="AAA+_ATPase"/>
</dbReference>
<reference evidence="2" key="1">
    <citation type="submission" date="2023-10" db="EMBL/GenBank/DDBJ databases">
        <authorList>
            <person name="Chen Y."/>
            <person name="Shah S."/>
            <person name="Dougan E. K."/>
            <person name="Thang M."/>
            <person name="Chan C."/>
        </authorList>
    </citation>
    <scope>NUCLEOTIDE SEQUENCE [LARGE SCALE GENOMIC DNA]</scope>
</reference>
<feature type="domain" description="AAA+ ATPase" evidence="1">
    <location>
        <begin position="70"/>
        <end position="251"/>
    </location>
</feature>
<accession>A0ABN9V6X1</accession>
<dbReference type="InterPro" id="IPR027417">
    <property type="entry name" value="P-loop_NTPase"/>
</dbReference>